<evidence type="ECO:0000256" key="1">
    <source>
        <dbReference type="ARBA" id="ARBA00022741"/>
    </source>
</evidence>
<feature type="compositionally biased region" description="Acidic residues" evidence="3">
    <location>
        <begin position="267"/>
        <end position="286"/>
    </location>
</feature>
<reference evidence="6" key="1">
    <citation type="journal article" date="2018" name="Nat. Microbiol.">
        <title>Leveraging single-cell genomics to expand the fungal tree of life.</title>
        <authorList>
            <person name="Ahrendt S.R."/>
            <person name="Quandt C.A."/>
            <person name="Ciobanu D."/>
            <person name="Clum A."/>
            <person name="Salamov A."/>
            <person name="Andreopoulos B."/>
            <person name="Cheng J.F."/>
            <person name="Woyke T."/>
            <person name="Pelin A."/>
            <person name="Henrissat B."/>
            <person name="Reynolds N.K."/>
            <person name="Benny G.L."/>
            <person name="Smith M.E."/>
            <person name="James T.Y."/>
            <person name="Grigoriev I.V."/>
        </authorList>
    </citation>
    <scope>NUCLEOTIDE SEQUENCE [LARGE SCALE GENOMIC DNA]</scope>
</reference>
<dbReference type="PROSITE" id="PS51192">
    <property type="entry name" value="HELICASE_ATP_BIND_1"/>
    <property type="match status" value="1"/>
</dbReference>
<evidence type="ECO:0000256" key="3">
    <source>
        <dbReference type="SAM" id="MobiDB-lite"/>
    </source>
</evidence>
<feature type="compositionally biased region" description="Low complexity" evidence="3">
    <location>
        <begin position="15"/>
        <end position="39"/>
    </location>
</feature>
<dbReference type="InterPro" id="IPR038718">
    <property type="entry name" value="SNF2-like_sf"/>
</dbReference>
<dbReference type="PANTHER" id="PTHR45629">
    <property type="entry name" value="SNF2/RAD54 FAMILY MEMBER"/>
    <property type="match status" value="1"/>
</dbReference>
<feature type="region of interest" description="Disordered" evidence="3">
    <location>
        <begin position="65"/>
        <end position="92"/>
    </location>
</feature>
<evidence type="ECO:0000256" key="2">
    <source>
        <dbReference type="ARBA" id="ARBA00022840"/>
    </source>
</evidence>
<keyword evidence="6" id="KW-1185">Reference proteome</keyword>
<dbReference type="AlphaFoldDB" id="A0A4P9WEX4"/>
<dbReference type="OrthoDB" id="413460at2759"/>
<dbReference type="GO" id="GO:0005524">
    <property type="term" value="F:ATP binding"/>
    <property type="evidence" value="ECO:0007669"/>
    <property type="project" value="InterPro"/>
</dbReference>
<dbReference type="SMART" id="SM00487">
    <property type="entry name" value="DEXDc"/>
    <property type="match status" value="1"/>
</dbReference>
<dbReference type="PANTHER" id="PTHR45629:SF7">
    <property type="entry name" value="DNA EXCISION REPAIR PROTEIN ERCC-6-RELATED"/>
    <property type="match status" value="1"/>
</dbReference>
<dbReference type="Proteomes" id="UP000269721">
    <property type="component" value="Unassembled WGS sequence"/>
</dbReference>
<feature type="region of interest" description="Disordered" evidence="3">
    <location>
        <begin position="465"/>
        <end position="539"/>
    </location>
</feature>
<keyword evidence="2" id="KW-0067">ATP-binding</keyword>
<dbReference type="GO" id="GO:0005634">
    <property type="term" value="C:nucleus"/>
    <property type="evidence" value="ECO:0007669"/>
    <property type="project" value="TreeGrafter"/>
</dbReference>
<evidence type="ECO:0000313" key="5">
    <source>
        <dbReference type="EMBL" id="RKO90952.1"/>
    </source>
</evidence>
<feature type="region of interest" description="Disordered" evidence="3">
    <location>
        <begin position="152"/>
        <end position="299"/>
    </location>
</feature>
<dbReference type="InterPro" id="IPR050496">
    <property type="entry name" value="SNF2_RAD54_helicase_repair"/>
</dbReference>
<feature type="compositionally biased region" description="Acidic residues" evidence="3">
    <location>
        <begin position="478"/>
        <end position="497"/>
    </location>
</feature>
<dbReference type="GO" id="GO:0008094">
    <property type="term" value="F:ATP-dependent activity, acting on DNA"/>
    <property type="evidence" value="ECO:0007669"/>
    <property type="project" value="TreeGrafter"/>
</dbReference>
<dbReference type="InterPro" id="IPR027417">
    <property type="entry name" value="P-loop_NTPase"/>
</dbReference>
<evidence type="ECO:0000313" key="6">
    <source>
        <dbReference type="Proteomes" id="UP000269721"/>
    </source>
</evidence>
<feature type="compositionally biased region" description="Basic and acidic residues" evidence="3">
    <location>
        <begin position="192"/>
        <end position="202"/>
    </location>
</feature>
<feature type="domain" description="Helicase ATP-binding" evidence="4">
    <location>
        <begin position="390"/>
        <end position="608"/>
    </location>
</feature>
<organism evidence="5 6">
    <name type="scientific">Blyttiomyces helicus</name>
    <dbReference type="NCBI Taxonomy" id="388810"/>
    <lineage>
        <taxon>Eukaryota</taxon>
        <taxon>Fungi</taxon>
        <taxon>Fungi incertae sedis</taxon>
        <taxon>Chytridiomycota</taxon>
        <taxon>Chytridiomycota incertae sedis</taxon>
        <taxon>Chytridiomycetes</taxon>
        <taxon>Chytridiomycetes incertae sedis</taxon>
        <taxon>Blyttiomyces</taxon>
    </lineage>
</organism>
<accession>A0A4P9WEX4</accession>
<dbReference type="EMBL" id="KZ995300">
    <property type="protein sequence ID" value="RKO90952.1"/>
    <property type="molecule type" value="Genomic_DNA"/>
</dbReference>
<protein>
    <submittedName>
        <fullName evidence="5">SNF2 family N-terminal domain-containing protein</fullName>
    </submittedName>
</protein>
<feature type="compositionally biased region" description="Polar residues" evidence="3">
    <location>
        <begin position="1"/>
        <end position="14"/>
    </location>
</feature>
<feature type="region of interest" description="Disordered" evidence="3">
    <location>
        <begin position="1"/>
        <end position="39"/>
    </location>
</feature>
<evidence type="ECO:0000259" key="4">
    <source>
        <dbReference type="PROSITE" id="PS51192"/>
    </source>
</evidence>
<dbReference type="Pfam" id="PF00176">
    <property type="entry name" value="SNF2-rel_dom"/>
    <property type="match status" value="1"/>
</dbReference>
<dbReference type="Gene3D" id="3.40.50.10810">
    <property type="entry name" value="Tandem AAA-ATPase domain"/>
    <property type="match status" value="2"/>
</dbReference>
<feature type="compositionally biased region" description="Basic residues" evidence="3">
    <location>
        <begin position="510"/>
        <end position="519"/>
    </location>
</feature>
<sequence length="608" mass="67033">MSATMSSEPEQTSDPVASSPTVTPAASAAPVDQDPDLNALNDADLGLFAIRDHTDVEREVIARVLPVHPSSRSRSPRDTVGDNPPPSPPHRALKRKLNALEEKLKKPRLTSREQESLVKQLSVVERQIQARQADAAALVDRVRDREEEEAALARERAASSSSRARRRGESHRDFLIRTGQITPFSDVTGVERSVHRAQRGDDADADIDDALYTAKGKAQPGDESERENGESEGGADEDSAVDDEYRDEDGEPRPSRKKKRKSKDRSDDDYSTSEEDDEDDDDDDDANSVAVSDTEAAIREERGRKIGRYKDTHMDDGDEVFYQMRVLKWLGAAFDRDAVDDDGLDADAEAEAHAPSPLGNDAEFDGGYRLPGDIYDNLFNYQRTCAKWLWELHCQETGGIIGDEMGLGKTVQIVSFLAGLGFSNLLTGPILIVCPATVLRQWVQEFHKWWPPFRVAILHSSGSGLTASAPGGDKVLGDDEDDEFVEEEDASDSDEMYEDRRGDAGARGGRGGRRPPPAKKGKDMKGGKPAPLSAKAAETHRKAKKLLERVVEKGHVLVTTFGALRVHRSKFLPIKWAYAVLDEGHKIRNPDSDVTLTCKQLKVGFVYL</sequence>
<feature type="compositionally biased region" description="Acidic residues" evidence="3">
    <location>
        <begin position="233"/>
        <end position="250"/>
    </location>
</feature>
<dbReference type="GO" id="GO:0006283">
    <property type="term" value="P:transcription-coupled nucleotide-excision repair"/>
    <property type="evidence" value="ECO:0007669"/>
    <property type="project" value="TreeGrafter"/>
</dbReference>
<dbReference type="InterPro" id="IPR000330">
    <property type="entry name" value="SNF2_N"/>
</dbReference>
<dbReference type="InterPro" id="IPR014001">
    <property type="entry name" value="Helicase_ATP-bd"/>
</dbReference>
<keyword evidence="1" id="KW-0547">Nucleotide-binding</keyword>
<proteinExistence type="predicted"/>
<gene>
    <name evidence="5" type="ORF">BDK51DRAFT_32367</name>
</gene>
<dbReference type="SUPFAM" id="SSF52540">
    <property type="entry name" value="P-loop containing nucleoside triphosphate hydrolases"/>
    <property type="match status" value="1"/>
</dbReference>
<name>A0A4P9WEX4_9FUNG</name>